<evidence type="ECO:0000256" key="3">
    <source>
        <dbReference type="ARBA" id="ARBA00022630"/>
    </source>
</evidence>
<protein>
    <recommendedName>
        <fullName evidence="6">FAD-binding PCMH-type domain-containing protein</fullName>
    </recommendedName>
</protein>
<dbReference type="InterPro" id="IPR006094">
    <property type="entry name" value="Oxid_FAD_bind_N"/>
</dbReference>
<dbReference type="Pfam" id="PF09265">
    <property type="entry name" value="Cytokin-bind"/>
    <property type="match status" value="1"/>
</dbReference>
<dbReference type="Gene3D" id="3.30.465.10">
    <property type="match status" value="1"/>
</dbReference>
<dbReference type="GO" id="GO:0071949">
    <property type="term" value="F:FAD binding"/>
    <property type="evidence" value="ECO:0007669"/>
    <property type="project" value="InterPro"/>
</dbReference>
<dbReference type="InterPro" id="IPR016164">
    <property type="entry name" value="FAD-linked_Oxase-like_C"/>
</dbReference>
<sequence length="449" mass="50683">MAKYQWNQALLRQCEERTGQRLLEDSNAVTQANQDFGRLTQGEAVAVFKPFNISGLQSLLQFANHHQLPITIRANGFGQSGQSLAPNGSVIVDIAHLEEHVYWRGHQLIAGCSATWKSVVAKALTQNQLPIVIPYNTNLTLGGVLSVGGVGSASFKEGISAAHIEELLVLTAEGELIRCDHHSNADLFNACLGGAGLFGVIIEAALKTRPCQNQVRVFRFVYEDRHVWLNDQFVLKQHGDYLEAFVTDNANQTKKKAFIINLAMEYEQEPLEHIPQLNASFREDVIDLSLKDYTNRHDTRIQSMKDSGAWDYSHPWYECYVDRFLLESKLAEIMDILDDSIGGIYHIFPIAPVAPKYFMLPESENIVTLNVLPPGIKEQDCKKVIQALLKIDDILISIGGKRYISGWFYSDLDSDYWINHYGRSYALRKAVKMKYDPNQIFCSKLFPEI</sequence>
<reference evidence="7" key="2">
    <citation type="submission" date="2020-09" db="EMBL/GenBank/DDBJ databases">
        <authorList>
            <person name="Sun Q."/>
            <person name="Ohkuma M."/>
        </authorList>
    </citation>
    <scope>NUCLEOTIDE SEQUENCE</scope>
    <source>
        <strain evidence="7">JCM 13919</strain>
    </source>
</reference>
<dbReference type="RefSeq" id="WP_131775774.1">
    <property type="nucleotide sequence ID" value="NZ_BMOB01000002.1"/>
</dbReference>
<dbReference type="Proteomes" id="UP000630149">
    <property type="component" value="Unassembled WGS sequence"/>
</dbReference>
<dbReference type="Gene3D" id="3.30.43.10">
    <property type="entry name" value="Uridine Diphospho-n-acetylenolpyruvylglucosamine Reductase, domain 2"/>
    <property type="match status" value="1"/>
</dbReference>
<feature type="domain" description="FAD-binding PCMH-type" evidence="6">
    <location>
        <begin position="40"/>
        <end position="211"/>
    </location>
</feature>
<dbReference type="SUPFAM" id="SSF56176">
    <property type="entry name" value="FAD-binding/transporter-associated domain-like"/>
    <property type="match status" value="1"/>
</dbReference>
<comment type="caution">
    <text evidence="7">The sequence shown here is derived from an EMBL/GenBank/DDBJ whole genome shotgun (WGS) entry which is preliminary data.</text>
</comment>
<keyword evidence="3" id="KW-0285">Flavoprotein</keyword>
<keyword evidence="4" id="KW-0274">FAD</keyword>
<dbReference type="Pfam" id="PF01565">
    <property type="entry name" value="FAD_binding_4"/>
    <property type="match status" value="1"/>
</dbReference>
<dbReference type="EMBL" id="BMOB01000002">
    <property type="protein sequence ID" value="GGI81214.1"/>
    <property type="molecule type" value="Genomic_DNA"/>
</dbReference>
<dbReference type="InterPro" id="IPR036318">
    <property type="entry name" value="FAD-bd_PCMH-like_sf"/>
</dbReference>
<dbReference type="GO" id="GO:0019139">
    <property type="term" value="F:cytokinin dehydrogenase activity"/>
    <property type="evidence" value="ECO:0007669"/>
    <property type="project" value="InterPro"/>
</dbReference>
<comment type="cofactor">
    <cofactor evidence="1">
        <name>FAD</name>
        <dbReference type="ChEBI" id="CHEBI:57692"/>
    </cofactor>
</comment>
<organism evidence="7 8">
    <name type="scientific">Legionella impletisoli</name>
    <dbReference type="NCBI Taxonomy" id="343510"/>
    <lineage>
        <taxon>Bacteria</taxon>
        <taxon>Pseudomonadati</taxon>
        <taxon>Pseudomonadota</taxon>
        <taxon>Gammaproteobacteria</taxon>
        <taxon>Legionellales</taxon>
        <taxon>Legionellaceae</taxon>
        <taxon>Legionella</taxon>
    </lineage>
</organism>
<dbReference type="PANTHER" id="PTHR13878">
    <property type="entry name" value="GULONOLACTONE OXIDASE"/>
    <property type="match status" value="1"/>
</dbReference>
<dbReference type="InterPro" id="IPR016170">
    <property type="entry name" value="Cytok_DH_C_sf"/>
</dbReference>
<gene>
    <name evidence="7" type="ORF">GCM10007966_07130</name>
</gene>
<dbReference type="InterPro" id="IPR015345">
    <property type="entry name" value="Cytokinin_DH_FAD/cytokin-bd"/>
</dbReference>
<evidence type="ECO:0000256" key="4">
    <source>
        <dbReference type="ARBA" id="ARBA00022827"/>
    </source>
</evidence>
<evidence type="ECO:0000313" key="7">
    <source>
        <dbReference type="EMBL" id="GGI81214.1"/>
    </source>
</evidence>
<keyword evidence="5" id="KW-0560">Oxidoreductase</keyword>
<evidence type="ECO:0000256" key="2">
    <source>
        <dbReference type="ARBA" id="ARBA00005466"/>
    </source>
</evidence>
<dbReference type="InterPro" id="IPR050432">
    <property type="entry name" value="FAD-linked_Oxidoreductases_BP"/>
</dbReference>
<dbReference type="InterPro" id="IPR016166">
    <property type="entry name" value="FAD-bd_PCMH"/>
</dbReference>
<accession>A0A917NBL8</accession>
<name>A0A917NBL8_9GAMM</name>
<dbReference type="InterPro" id="IPR016169">
    <property type="entry name" value="FAD-bd_PCMH_sub2"/>
</dbReference>
<evidence type="ECO:0000256" key="1">
    <source>
        <dbReference type="ARBA" id="ARBA00001974"/>
    </source>
</evidence>
<proteinExistence type="inferred from homology"/>
<dbReference type="InterPro" id="IPR016167">
    <property type="entry name" value="FAD-bd_PCMH_sub1"/>
</dbReference>
<keyword evidence="8" id="KW-1185">Reference proteome</keyword>
<dbReference type="PROSITE" id="PS51387">
    <property type="entry name" value="FAD_PCMH"/>
    <property type="match status" value="1"/>
</dbReference>
<dbReference type="AlphaFoldDB" id="A0A917NBL8"/>
<comment type="similarity">
    <text evidence="2">Belongs to the oxygen-dependent FAD-linked oxidoreductase family.</text>
</comment>
<dbReference type="SUPFAM" id="SSF55103">
    <property type="entry name" value="FAD-linked oxidases, C-terminal domain"/>
    <property type="match status" value="1"/>
</dbReference>
<dbReference type="GO" id="GO:0009690">
    <property type="term" value="P:cytokinin metabolic process"/>
    <property type="evidence" value="ECO:0007669"/>
    <property type="project" value="InterPro"/>
</dbReference>
<evidence type="ECO:0000256" key="5">
    <source>
        <dbReference type="ARBA" id="ARBA00023002"/>
    </source>
</evidence>
<reference evidence="7" key="1">
    <citation type="journal article" date="2014" name="Int. J. Syst. Evol. Microbiol.">
        <title>Complete genome sequence of Corynebacterium casei LMG S-19264T (=DSM 44701T), isolated from a smear-ripened cheese.</title>
        <authorList>
            <consortium name="US DOE Joint Genome Institute (JGI-PGF)"/>
            <person name="Walter F."/>
            <person name="Albersmeier A."/>
            <person name="Kalinowski J."/>
            <person name="Ruckert C."/>
        </authorList>
    </citation>
    <scope>NUCLEOTIDE SEQUENCE</scope>
    <source>
        <strain evidence="7">JCM 13919</strain>
    </source>
</reference>
<dbReference type="Gene3D" id="3.40.462.10">
    <property type="entry name" value="FAD-linked oxidases, C-terminal domain"/>
    <property type="match status" value="1"/>
</dbReference>
<evidence type="ECO:0000259" key="6">
    <source>
        <dbReference type="PROSITE" id="PS51387"/>
    </source>
</evidence>
<dbReference type="PANTHER" id="PTHR13878:SF53">
    <property type="entry name" value="CYTOKININ DEHYDROGENASE 6"/>
    <property type="match status" value="1"/>
</dbReference>
<dbReference type="OrthoDB" id="6278354at2"/>
<evidence type="ECO:0000313" key="8">
    <source>
        <dbReference type="Proteomes" id="UP000630149"/>
    </source>
</evidence>